<gene>
    <name evidence="2" type="ORF">S01H1_18759</name>
</gene>
<dbReference type="Gene3D" id="3.40.250.10">
    <property type="entry name" value="Rhodanese-like domain"/>
    <property type="match status" value="1"/>
</dbReference>
<dbReference type="SMART" id="SM00450">
    <property type="entry name" value="RHOD"/>
    <property type="match status" value="1"/>
</dbReference>
<dbReference type="InterPro" id="IPR036873">
    <property type="entry name" value="Rhodanese-like_dom_sf"/>
</dbReference>
<sequence>MNRNTRLLIVIGAVLMAASSARWFMLPGETEGEYGDVTVERARELIQEKPSMVILDVRTDGEYRDSHIEGAVNIPVNELEGRLGELEKDDETLVYCRTGNRSGTAVGILKENGYEKIFHMNRGITAWTAAGYPTVK</sequence>
<proteinExistence type="predicted"/>
<dbReference type="SUPFAM" id="SSF52821">
    <property type="entry name" value="Rhodanese/Cell cycle control phosphatase"/>
    <property type="match status" value="1"/>
</dbReference>
<feature type="domain" description="Rhodanese" evidence="1">
    <location>
        <begin position="48"/>
        <end position="136"/>
    </location>
</feature>
<protein>
    <recommendedName>
        <fullName evidence="1">Rhodanese domain-containing protein</fullName>
    </recommendedName>
</protein>
<accession>X0TMA0</accession>
<dbReference type="PANTHER" id="PTHR43031:SF1">
    <property type="entry name" value="PYRIDINE NUCLEOTIDE-DISULPHIDE OXIDOREDUCTASE"/>
    <property type="match status" value="1"/>
</dbReference>
<organism evidence="2">
    <name type="scientific">marine sediment metagenome</name>
    <dbReference type="NCBI Taxonomy" id="412755"/>
    <lineage>
        <taxon>unclassified sequences</taxon>
        <taxon>metagenomes</taxon>
        <taxon>ecological metagenomes</taxon>
    </lineage>
</organism>
<dbReference type="AlphaFoldDB" id="X0TMA0"/>
<dbReference type="PROSITE" id="PS50206">
    <property type="entry name" value="RHODANESE_3"/>
    <property type="match status" value="1"/>
</dbReference>
<evidence type="ECO:0000313" key="2">
    <source>
        <dbReference type="EMBL" id="GAF89262.1"/>
    </source>
</evidence>
<reference evidence="2" key="1">
    <citation type="journal article" date="2014" name="Front. Microbiol.">
        <title>High frequency of phylogenetically diverse reductive dehalogenase-homologous genes in deep subseafloor sedimentary metagenomes.</title>
        <authorList>
            <person name="Kawai M."/>
            <person name="Futagami T."/>
            <person name="Toyoda A."/>
            <person name="Takaki Y."/>
            <person name="Nishi S."/>
            <person name="Hori S."/>
            <person name="Arai W."/>
            <person name="Tsubouchi T."/>
            <person name="Morono Y."/>
            <person name="Uchiyama I."/>
            <person name="Ito T."/>
            <person name="Fujiyama A."/>
            <person name="Inagaki F."/>
            <person name="Takami H."/>
        </authorList>
    </citation>
    <scope>NUCLEOTIDE SEQUENCE</scope>
    <source>
        <strain evidence="2">Expedition CK06-06</strain>
    </source>
</reference>
<dbReference type="InterPro" id="IPR050229">
    <property type="entry name" value="GlpE_sulfurtransferase"/>
</dbReference>
<dbReference type="InterPro" id="IPR001763">
    <property type="entry name" value="Rhodanese-like_dom"/>
</dbReference>
<name>X0TMA0_9ZZZZ</name>
<dbReference type="CDD" id="cd00158">
    <property type="entry name" value="RHOD"/>
    <property type="match status" value="1"/>
</dbReference>
<evidence type="ECO:0000259" key="1">
    <source>
        <dbReference type="PROSITE" id="PS50206"/>
    </source>
</evidence>
<comment type="caution">
    <text evidence="2">The sequence shown here is derived from an EMBL/GenBank/DDBJ whole genome shotgun (WGS) entry which is preliminary data.</text>
</comment>
<dbReference type="Pfam" id="PF00581">
    <property type="entry name" value="Rhodanese"/>
    <property type="match status" value="1"/>
</dbReference>
<dbReference type="EMBL" id="BARS01010058">
    <property type="protein sequence ID" value="GAF89262.1"/>
    <property type="molecule type" value="Genomic_DNA"/>
</dbReference>
<dbReference type="PANTHER" id="PTHR43031">
    <property type="entry name" value="FAD-DEPENDENT OXIDOREDUCTASE"/>
    <property type="match status" value="1"/>
</dbReference>